<dbReference type="PANTHER" id="PTHR43308:SF5">
    <property type="entry name" value="S-LAYER PROTEIN _ PEPTIDOGLYCAN ENDO-BETA-N-ACETYLGLUCOSAMINIDASE"/>
    <property type="match status" value="1"/>
</dbReference>
<feature type="domain" description="SLH" evidence="1">
    <location>
        <begin position="666"/>
        <end position="729"/>
    </location>
</feature>
<dbReference type="InterPro" id="IPR008965">
    <property type="entry name" value="CBM2/CBM3_carb-bd_dom_sf"/>
</dbReference>
<dbReference type="OrthoDB" id="9807519at2"/>
<evidence type="ECO:0000313" key="2">
    <source>
        <dbReference type="EMBL" id="OAS19225.1"/>
    </source>
</evidence>
<dbReference type="Pfam" id="PF00963">
    <property type="entry name" value="Cohesin"/>
    <property type="match status" value="2"/>
</dbReference>
<evidence type="ECO:0000259" key="1">
    <source>
        <dbReference type="PROSITE" id="PS51272"/>
    </source>
</evidence>
<gene>
    <name evidence="2" type="ORF">A8708_26290</name>
</gene>
<dbReference type="PANTHER" id="PTHR43308">
    <property type="entry name" value="OUTER MEMBRANE PROTEIN ALPHA-RELATED"/>
    <property type="match status" value="1"/>
</dbReference>
<dbReference type="RefSeq" id="WP_068663623.1">
    <property type="nucleotide sequence ID" value="NZ_LYPB01000058.1"/>
</dbReference>
<name>A0A198ADR0_9BACL</name>
<dbReference type="InterPro" id="IPR001119">
    <property type="entry name" value="SLH_dom"/>
</dbReference>
<keyword evidence="3" id="KW-1185">Reference proteome</keyword>
<feature type="domain" description="SLH" evidence="1">
    <location>
        <begin position="547"/>
        <end position="608"/>
    </location>
</feature>
<dbReference type="Gene3D" id="2.60.40.680">
    <property type="match status" value="2"/>
</dbReference>
<dbReference type="PROSITE" id="PS51272">
    <property type="entry name" value="SLH"/>
    <property type="match status" value="3"/>
</dbReference>
<dbReference type="Pfam" id="PF00395">
    <property type="entry name" value="SLH"/>
    <property type="match status" value="3"/>
</dbReference>
<reference evidence="2 3" key="1">
    <citation type="submission" date="2016-05" db="EMBL/GenBank/DDBJ databases">
        <title>Paenibacillus sp. 1ZS3-15 nov., isolated from the rhizosphere soil.</title>
        <authorList>
            <person name="Zhang X.X."/>
            <person name="Zhang J."/>
        </authorList>
    </citation>
    <scope>NUCLEOTIDE SEQUENCE [LARGE SCALE GENOMIC DNA]</scope>
    <source>
        <strain evidence="2 3">1ZS3-15</strain>
    </source>
</reference>
<comment type="caution">
    <text evidence="2">The sequence shown here is derived from an EMBL/GenBank/DDBJ whole genome shotgun (WGS) entry which is preliminary data.</text>
</comment>
<evidence type="ECO:0000313" key="3">
    <source>
        <dbReference type="Proteomes" id="UP000078454"/>
    </source>
</evidence>
<dbReference type="STRING" id="1850517.A8708_26290"/>
<dbReference type="InterPro" id="IPR051465">
    <property type="entry name" value="Cell_Envelope_Struct_Comp"/>
</dbReference>
<organism evidence="2 3">
    <name type="scientific">Paenibacillus oryzisoli</name>
    <dbReference type="NCBI Taxonomy" id="1850517"/>
    <lineage>
        <taxon>Bacteria</taxon>
        <taxon>Bacillati</taxon>
        <taxon>Bacillota</taxon>
        <taxon>Bacilli</taxon>
        <taxon>Bacillales</taxon>
        <taxon>Paenibacillaceae</taxon>
        <taxon>Paenibacillus</taxon>
    </lineage>
</organism>
<protein>
    <recommendedName>
        <fullName evidence="1">SLH domain-containing protein</fullName>
    </recommendedName>
</protein>
<dbReference type="SUPFAM" id="SSF49384">
    <property type="entry name" value="Carbohydrate-binding domain"/>
    <property type="match status" value="2"/>
</dbReference>
<proteinExistence type="predicted"/>
<accession>A0A198ADR0</accession>
<dbReference type="Proteomes" id="UP000078454">
    <property type="component" value="Unassembled WGS sequence"/>
</dbReference>
<dbReference type="GO" id="GO:0000272">
    <property type="term" value="P:polysaccharide catabolic process"/>
    <property type="evidence" value="ECO:0007669"/>
    <property type="project" value="InterPro"/>
</dbReference>
<dbReference type="InterPro" id="IPR002102">
    <property type="entry name" value="Cohesin_dom"/>
</dbReference>
<dbReference type="EMBL" id="LYPB01000058">
    <property type="protein sequence ID" value="OAS19225.1"/>
    <property type="molecule type" value="Genomic_DNA"/>
</dbReference>
<feature type="domain" description="SLH" evidence="1">
    <location>
        <begin position="609"/>
        <end position="665"/>
    </location>
</feature>
<sequence length="752" mass="80862">MKISPLQVANRVSQMVVALLIMAFLMISLLPVVHATRALPLQADVYSASGHAGETVSVAVYMQPGETASDDSFWQYTMKVNYDPDVLTLVGPILNDVEAGTFDTTETVTGSVYVKAESFPTTFIFERQKVFTMNFTIKPTATPGDTPITLVGGSFTQEQDPVEISERVSGKVTILGTAQVGTATVSIGKVQGQHGNIVDVPVMLSSASAGVGSFGLRMAYDVSALEVVKIAGSQATVFDSTYNNTDGYLIAAWVDGTGGDQLLVNGQTLFTVSFKIKNTTTYDVKPLTITDVTDIQQFTMTDGDAVELTKTLQAGSVTVVAPESDSPSVPNKDIIQVDVKAPGSKDADSVSKAEIERTLKSDGTKSDRIQLTTSQAKQTVEAIQKAKLNTANIIIPDAKDEVSEVNVTLPKDAAGLFVDANINVGIVTDNVKVTIPASSLQGFQDDIYFHFVPIKDATAKQAINGRADKETIVLAVAGEKGVTVVGRPMTIETNLQNRKVELVMPLNGLQLSQEQLANLAIYVEHSDGTKELLRGQLVPYGSSEGDLGLQFSVNKFSTFSLVQLNAVPEVHRAYIQGYEDRTFRPEQAITRAEMATILTRVIKKDEKADKADYSDVTATHWAVESIAKVSAMKLMSGYPDGTFAPDQRITRAEMASLAAILLPDDSSGKGFTDLTGHWAEKAILKVQGAGILQGYADGSFKPEQSITRAEAVTMINRWLGRQPSSNIATSPWDDVAKSYWAFADIAEASTDY</sequence>
<dbReference type="AlphaFoldDB" id="A0A198ADR0"/>
<dbReference type="GO" id="GO:0030246">
    <property type="term" value="F:carbohydrate binding"/>
    <property type="evidence" value="ECO:0007669"/>
    <property type="project" value="InterPro"/>
</dbReference>
<dbReference type="CDD" id="cd08548">
    <property type="entry name" value="Type_I_cohesin_like"/>
    <property type="match status" value="1"/>
</dbReference>